<dbReference type="InterPro" id="IPR010799">
    <property type="entry name" value="MlrC_C"/>
</dbReference>
<reference evidence="5" key="1">
    <citation type="submission" date="2017-04" db="EMBL/GenBank/DDBJ databases">
        <authorList>
            <person name="Varghese N."/>
            <person name="Submissions S."/>
        </authorList>
    </citation>
    <scope>NUCLEOTIDE SEQUENCE [LARGE SCALE GENOMIC DNA]</scope>
    <source>
        <strain evidence="5">LMG 29540</strain>
    </source>
</reference>
<dbReference type="GO" id="GO:0046872">
    <property type="term" value="F:metal ion binding"/>
    <property type="evidence" value="ECO:0007669"/>
    <property type="project" value="UniProtKB-KW"/>
</dbReference>
<evidence type="ECO:0000256" key="1">
    <source>
        <dbReference type="PIRNR" id="PIRNR012702"/>
    </source>
</evidence>
<gene>
    <name evidence="4" type="ORF">SAMN06265784_106117</name>
</gene>
<dbReference type="GO" id="GO:0008237">
    <property type="term" value="F:metallopeptidase activity"/>
    <property type="evidence" value="ECO:0007669"/>
    <property type="project" value="UniProtKB-KW"/>
</dbReference>
<dbReference type="STRING" id="1515439.SAMN06265784_106117"/>
<keyword evidence="1" id="KW-0482">Metalloprotease</keyword>
<dbReference type="PIRSF" id="PIRSF012702">
    <property type="entry name" value="UCP012702"/>
    <property type="match status" value="1"/>
</dbReference>
<keyword evidence="5" id="KW-1185">Reference proteome</keyword>
<comment type="cofactor">
    <cofactor evidence="1">
        <name>Zn(2+)</name>
        <dbReference type="ChEBI" id="CHEBI:29105"/>
    </cofactor>
    <text evidence="1">Binds 1 zinc ion per subunit.</text>
</comment>
<feature type="domain" description="Microcystin LR degradation protein MlrC N-terminal" evidence="3">
    <location>
        <begin position="2"/>
        <end position="291"/>
    </location>
</feature>
<dbReference type="Proteomes" id="UP000193228">
    <property type="component" value="Unassembled WGS sequence"/>
</dbReference>
<comment type="function">
    <text evidence="1">Involved in peptidolytic degradation of cyclic heptapeptide hepatotoxin microcystin (MC).</text>
</comment>
<evidence type="ECO:0000259" key="2">
    <source>
        <dbReference type="Pfam" id="PF07171"/>
    </source>
</evidence>
<feature type="domain" description="Microcystin LR degradation protein MlrC C-terminal" evidence="2">
    <location>
        <begin position="300"/>
        <end position="474"/>
    </location>
</feature>
<organism evidence="4 5">
    <name type="scientific">Paraburkholderia susongensis</name>
    <dbReference type="NCBI Taxonomy" id="1515439"/>
    <lineage>
        <taxon>Bacteria</taxon>
        <taxon>Pseudomonadati</taxon>
        <taxon>Pseudomonadota</taxon>
        <taxon>Betaproteobacteria</taxon>
        <taxon>Burkholderiales</taxon>
        <taxon>Burkholderiaceae</taxon>
        <taxon>Paraburkholderia</taxon>
    </lineage>
</organism>
<sequence>MRVFSAALATETNTFGPMPTDILSFHERTYFRAGEHPDAMQMHSGPLWAARQIGRERGWTLIEGLVAAAVPNGIVTRNAYETLRNELLNDLRRALPVDIVLLGLHGAMVADGYDDCEGDLLARVREIVGTDTVIGATLDSHTHLSKCMTENADLMIWWKEYPHTDILDRAVELVELCAATRAGQITPHAAVADTGMIAVLHTTRSPASDFVARAKALERREEVLSVSIVHGFPWGDTPDMGTKVVIYTDARLDRDGSTGRALARAFADDLWAAREQFEPALPGIDDAFDLAESTSGTVVLADGADNSGGGAPSDSTFILRRLFERKMTGACLGPLWDPGAVRLAFAAGEGATLPLRVGGKISPLSGDPVDAVWRVCALKRGMMMSGLAGTPAKLGDCALIESAGVEVVITSLRCQAFSVDLFTQLGCDPATRRFVILKSSQHFYAAYAPIASRVIYVAARGVVAHDLSTLPFRKISRPKWPLDR</sequence>
<dbReference type="Pfam" id="PF07364">
    <property type="entry name" value="DUF1485"/>
    <property type="match status" value="1"/>
</dbReference>
<dbReference type="InterPro" id="IPR009197">
    <property type="entry name" value="MlrC"/>
</dbReference>
<keyword evidence="1" id="KW-0378">Hydrolase</keyword>
<protein>
    <recommendedName>
        <fullName evidence="1">Microcystinase C</fullName>
        <shortName evidence="1">MlrC</shortName>
    </recommendedName>
</protein>
<dbReference type="RefSeq" id="WP_085485989.1">
    <property type="nucleotide sequence ID" value="NZ_FXAT01000006.1"/>
</dbReference>
<proteinExistence type="inferred from homology"/>
<evidence type="ECO:0000313" key="4">
    <source>
        <dbReference type="EMBL" id="SMG53200.1"/>
    </source>
</evidence>
<evidence type="ECO:0000313" key="5">
    <source>
        <dbReference type="Proteomes" id="UP000193228"/>
    </source>
</evidence>
<dbReference type="InterPro" id="IPR015995">
    <property type="entry name" value="MlrC_N"/>
</dbReference>
<dbReference type="OrthoDB" id="5288421at2"/>
<accession>A0A1X7LHQ2</accession>
<dbReference type="AlphaFoldDB" id="A0A1X7LHQ2"/>
<dbReference type="EMBL" id="FXAT01000006">
    <property type="protein sequence ID" value="SMG53200.1"/>
    <property type="molecule type" value="Genomic_DNA"/>
</dbReference>
<evidence type="ECO:0000259" key="3">
    <source>
        <dbReference type="Pfam" id="PF07364"/>
    </source>
</evidence>
<keyword evidence="1" id="KW-0645">Protease</keyword>
<comment type="similarity">
    <text evidence="1">Belongs to the peptidase M81 family.</text>
</comment>
<name>A0A1X7LHQ2_9BURK</name>
<keyword evidence="1" id="KW-0479">Metal-binding</keyword>
<dbReference type="GO" id="GO:0006508">
    <property type="term" value="P:proteolysis"/>
    <property type="evidence" value="ECO:0007669"/>
    <property type="project" value="UniProtKB-KW"/>
</dbReference>
<dbReference type="Pfam" id="PF07171">
    <property type="entry name" value="MlrC_C"/>
    <property type="match status" value="1"/>
</dbReference>